<evidence type="ECO:0000259" key="1">
    <source>
        <dbReference type="PROSITE" id="PS51186"/>
    </source>
</evidence>
<evidence type="ECO:0000313" key="3">
    <source>
        <dbReference type="Proteomes" id="UP000185192"/>
    </source>
</evidence>
<name>A0A1N6CQI8_9SPHN</name>
<protein>
    <submittedName>
        <fullName evidence="2">Acetyltransferase</fullName>
    </submittedName>
</protein>
<dbReference type="PROSITE" id="PS51186">
    <property type="entry name" value="GNAT"/>
    <property type="match status" value="1"/>
</dbReference>
<dbReference type="Pfam" id="PF00583">
    <property type="entry name" value="Acetyltransf_1"/>
    <property type="match status" value="1"/>
</dbReference>
<dbReference type="GO" id="GO:0016747">
    <property type="term" value="F:acyltransferase activity, transferring groups other than amino-acyl groups"/>
    <property type="evidence" value="ECO:0007669"/>
    <property type="project" value="InterPro"/>
</dbReference>
<organism evidence="2 3">
    <name type="scientific">Parasphingorhabdus marina DSM 22363</name>
    <dbReference type="NCBI Taxonomy" id="1123272"/>
    <lineage>
        <taxon>Bacteria</taxon>
        <taxon>Pseudomonadati</taxon>
        <taxon>Pseudomonadota</taxon>
        <taxon>Alphaproteobacteria</taxon>
        <taxon>Sphingomonadales</taxon>
        <taxon>Sphingomonadaceae</taxon>
        <taxon>Parasphingorhabdus</taxon>
    </lineage>
</organism>
<dbReference type="OrthoDB" id="9807426at2"/>
<keyword evidence="3" id="KW-1185">Reference proteome</keyword>
<evidence type="ECO:0000313" key="2">
    <source>
        <dbReference type="EMBL" id="SIN60705.1"/>
    </source>
</evidence>
<proteinExistence type="predicted"/>
<gene>
    <name evidence="2" type="ORF">SAMN02745824_0725</name>
</gene>
<accession>A0A1N6CQI8</accession>
<keyword evidence="2" id="KW-0808">Transferase</keyword>
<dbReference type="EMBL" id="FSQW01000001">
    <property type="protein sequence ID" value="SIN60705.1"/>
    <property type="molecule type" value="Genomic_DNA"/>
</dbReference>
<dbReference type="SUPFAM" id="SSF55729">
    <property type="entry name" value="Acyl-CoA N-acyltransferases (Nat)"/>
    <property type="match status" value="1"/>
</dbReference>
<feature type="domain" description="N-acetyltransferase" evidence="1">
    <location>
        <begin position="40"/>
        <end position="194"/>
    </location>
</feature>
<dbReference type="STRING" id="1123272.SAMN02745824_0725"/>
<dbReference type="RefSeq" id="WP_084192458.1">
    <property type="nucleotide sequence ID" value="NZ_FSQW01000001.1"/>
</dbReference>
<dbReference type="InterPro" id="IPR016181">
    <property type="entry name" value="Acyl_CoA_acyltransferase"/>
</dbReference>
<dbReference type="AlphaFoldDB" id="A0A1N6CQI8"/>
<dbReference type="Gene3D" id="3.40.630.30">
    <property type="match status" value="1"/>
</dbReference>
<dbReference type="Proteomes" id="UP000185192">
    <property type="component" value="Unassembled WGS sequence"/>
</dbReference>
<dbReference type="InterPro" id="IPR000182">
    <property type="entry name" value="GNAT_dom"/>
</dbReference>
<sequence length="200" mass="22679">MSDTRQKPPGEKLAEPLHEEAHDLIVSTGVPLKARSGFEFHVRPVKPSDRQALREFFTHVSRDDLRFRFLSPIPEVGDSMLDLLVSVDHDHKEDYVALDIDDKTIIASAMTGANEDRSEAEVAIVVRKDYKHRGMSWTFLEYVIDEARRSGIRMLKSVEDRENHDAIELEKEMGFSARSCPGDTTLIQLEFDLTKVSPAA</sequence>
<reference evidence="3" key="1">
    <citation type="submission" date="2016-11" db="EMBL/GenBank/DDBJ databases">
        <authorList>
            <person name="Varghese N."/>
            <person name="Submissions S."/>
        </authorList>
    </citation>
    <scope>NUCLEOTIDE SEQUENCE [LARGE SCALE GENOMIC DNA]</scope>
    <source>
        <strain evidence="3">DSM 22363</strain>
    </source>
</reference>